<dbReference type="Proteomes" id="UP001215598">
    <property type="component" value="Unassembled WGS sequence"/>
</dbReference>
<feature type="domain" description="AMP-binding enzyme C-terminal" evidence="4">
    <location>
        <begin position="451"/>
        <end position="527"/>
    </location>
</feature>
<dbReference type="InterPro" id="IPR020845">
    <property type="entry name" value="AMP-binding_CS"/>
</dbReference>
<keyword evidence="6" id="KW-1185">Reference proteome</keyword>
<dbReference type="SUPFAM" id="SSF56801">
    <property type="entry name" value="Acetyl-CoA synthetase-like"/>
    <property type="match status" value="1"/>
</dbReference>
<protein>
    <recommendedName>
        <fullName evidence="7">Acetyl-CoA synthetase-like protein</fullName>
    </recommendedName>
</protein>
<dbReference type="GO" id="GO:0016405">
    <property type="term" value="F:CoA-ligase activity"/>
    <property type="evidence" value="ECO:0007669"/>
    <property type="project" value="TreeGrafter"/>
</dbReference>
<evidence type="ECO:0008006" key="7">
    <source>
        <dbReference type="Google" id="ProtNLM"/>
    </source>
</evidence>
<comment type="caution">
    <text evidence="5">The sequence shown here is derived from an EMBL/GenBank/DDBJ whole genome shotgun (WGS) entry which is preliminary data.</text>
</comment>
<dbReference type="Gene3D" id="3.30.300.30">
    <property type="match status" value="1"/>
</dbReference>
<feature type="domain" description="AMP-dependent synthetase/ligase" evidence="3">
    <location>
        <begin position="45"/>
        <end position="402"/>
    </location>
</feature>
<evidence type="ECO:0000259" key="3">
    <source>
        <dbReference type="Pfam" id="PF00501"/>
    </source>
</evidence>
<proteinExistence type="inferred from homology"/>
<reference evidence="5" key="1">
    <citation type="submission" date="2023-03" db="EMBL/GenBank/DDBJ databases">
        <title>Massive genome expansion in bonnet fungi (Mycena s.s.) driven by repeated elements and novel gene families across ecological guilds.</title>
        <authorList>
            <consortium name="Lawrence Berkeley National Laboratory"/>
            <person name="Harder C.B."/>
            <person name="Miyauchi S."/>
            <person name="Viragh M."/>
            <person name="Kuo A."/>
            <person name="Thoen E."/>
            <person name="Andreopoulos B."/>
            <person name="Lu D."/>
            <person name="Skrede I."/>
            <person name="Drula E."/>
            <person name="Henrissat B."/>
            <person name="Morin E."/>
            <person name="Kohler A."/>
            <person name="Barry K."/>
            <person name="LaButti K."/>
            <person name="Morin E."/>
            <person name="Salamov A."/>
            <person name="Lipzen A."/>
            <person name="Mereny Z."/>
            <person name="Hegedus B."/>
            <person name="Baldrian P."/>
            <person name="Stursova M."/>
            <person name="Weitz H."/>
            <person name="Taylor A."/>
            <person name="Grigoriev I.V."/>
            <person name="Nagy L.G."/>
            <person name="Martin F."/>
            <person name="Kauserud H."/>
        </authorList>
    </citation>
    <scope>NUCLEOTIDE SEQUENCE</scope>
    <source>
        <strain evidence="5">CBHHK182m</strain>
    </source>
</reference>
<evidence type="ECO:0000313" key="5">
    <source>
        <dbReference type="EMBL" id="KAJ7747829.1"/>
    </source>
</evidence>
<dbReference type="InterPro" id="IPR045851">
    <property type="entry name" value="AMP-bd_C_sf"/>
</dbReference>
<dbReference type="PROSITE" id="PS00455">
    <property type="entry name" value="AMP_BINDING"/>
    <property type="match status" value="1"/>
</dbReference>
<evidence type="ECO:0000256" key="2">
    <source>
        <dbReference type="ARBA" id="ARBA00022598"/>
    </source>
</evidence>
<dbReference type="PANTHER" id="PTHR24096:SF149">
    <property type="entry name" value="AMP-BINDING DOMAIN-CONTAINING PROTEIN-RELATED"/>
    <property type="match status" value="1"/>
</dbReference>
<dbReference type="InterPro" id="IPR000873">
    <property type="entry name" value="AMP-dep_synth/lig_dom"/>
</dbReference>
<dbReference type="InterPro" id="IPR042099">
    <property type="entry name" value="ANL_N_sf"/>
</dbReference>
<dbReference type="Pfam" id="PF13193">
    <property type="entry name" value="AMP-binding_C"/>
    <property type="match status" value="1"/>
</dbReference>
<accession>A0AAD7IRL6</accession>
<dbReference type="Gene3D" id="3.40.50.12780">
    <property type="entry name" value="N-terminal domain of ligase-like"/>
    <property type="match status" value="1"/>
</dbReference>
<dbReference type="InterPro" id="IPR025110">
    <property type="entry name" value="AMP-bd_C"/>
</dbReference>
<gene>
    <name evidence="5" type="ORF">B0H16DRAFT_1675626</name>
</gene>
<dbReference type="FunFam" id="3.30.300.30:FF:000007">
    <property type="entry name" value="4-coumarate--CoA ligase 2"/>
    <property type="match status" value="1"/>
</dbReference>
<dbReference type="PANTHER" id="PTHR24096">
    <property type="entry name" value="LONG-CHAIN-FATTY-ACID--COA LIGASE"/>
    <property type="match status" value="1"/>
</dbReference>
<name>A0AAD7IRL6_9AGAR</name>
<evidence type="ECO:0000313" key="6">
    <source>
        <dbReference type="Proteomes" id="UP001215598"/>
    </source>
</evidence>
<organism evidence="5 6">
    <name type="scientific">Mycena metata</name>
    <dbReference type="NCBI Taxonomy" id="1033252"/>
    <lineage>
        <taxon>Eukaryota</taxon>
        <taxon>Fungi</taxon>
        <taxon>Dikarya</taxon>
        <taxon>Basidiomycota</taxon>
        <taxon>Agaricomycotina</taxon>
        <taxon>Agaricomycetes</taxon>
        <taxon>Agaricomycetidae</taxon>
        <taxon>Agaricales</taxon>
        <taxon>Marasmiineae</taxon>
        <taxon>Mycenaceae</taxon>
        <taxon>Mycena</taxon>
    </lineage>
</organism>
<dbReference type="Pfam" id="PF00501">
    <property type="entry name" value="AMP-binding"/>
    <property type="match status" value="1"/>
</dbReference>
<evidence type="ECO:0000259" key="4">
    <source>
        <dbReference type="Pfam" id="PF13193"/>
    </source>
</evidence>
<dbReference type="EMBL" id="JARKIB010000075">
    <property type="protein sequence ID" value="KAJ7747829.1"/>
    <property type="molecule type" value="Genomic_DNA"/>
</dbReference>
<dbReference type="GO" id="GO:0019748">
    <property type="term" value="P:secondary metabolic process"/>
    <property type="evidence" value="ECO:0007669"/>
    <property type="project" value="TreeGrafter"/>
</dbReference>
<sequence length="544" mass="59159">MIYTAGQTQDPIPQLDLLSFLFDSPLTLATETTLLHADAANPSNGITKAQARIWTRRIASTLRTRFGVGRDGRNKDVVLVISSGQMLLPILFYAIIAAGGVVSMASTSFTPEELAKQIQQGSPKLCISCSITQDVLLAAARLCEFPSHHCLILDSAPWRLRMLTGSSGQNIVGESELSWERITAKEELEDSTICLIYSSGTTGAPKGVKLSHTNFVAAAVSTSLREHWRTHGKWEYRTLAHLPAAHVAGALGYFILSFYHGGITYWMSKFDFPSFLECNRRLEITSFFSVPPIFLLIAKSPLVKDQFRSLKSVSSGAAPLGKDLQISVSKKLGVFLTQIWGLSETTGPASGGENNVEDLSGSVGPPIPYVELRIIDESGNDCPPDIPGEVLVRGPTVTKGYFNNPTANAEGFRDGYFLTGDIGFFQGDRLHIVDRKKELIKYKGLQVAPAELESLLISHPQIMDAGVIGIYDELNATEVPRAYVVADKTVISATAIHEFVKTRVANHKRLRGGVEFVAAIPKSAAGKILRKELRAKAASTMAKL</sequence>
<comment type="similarity">
    <text evidence="1">Belongs to the ATP-dependent AMP-binding enzyme family.</text>
</comment>
<dbReference type="AlphaFoldDB" id="A0AAD7IRL6"/>
<keyword evidence="2" id="KW-0436">Ligase</keyword>
<evidence type="ECO:0000256" key="1">
    <source>
        <dbReference type="ARBA" id="ARBA00006432"/>
    </source>
</evidence>